<dbReference type="OrthoDB" id="1470350at2759"/>
<gene>
    <name evidence="2" type="primary">LOC106751366</name>
</gene>
<dbReference type="GeneID" id="106751366"/>
<proteinExistence type="predicted"/>
<dbReference type="Proteomes" id="UP000515204">
    <property type="component" value="Unplaced"/>
</dbReference>
<name>A0A6P3YCQ7_DINQU</name>
<dbReference type="KEGG" id="dqu:106751366"/>
<dbReference type="AlphaFoldDB" id="A0A6P3YCQ7"/>
<evidence type="ECO:0000313" key="2">
    <source>
        <dbReference type="RefSeq" id="XP_014487729.1"/>
    </source>
</evidence>
<protein>
    <submittedName>
        <fullName evidence="2">Cytochrome P450 4C1-like</fullName>
    </submittedName>
</protein>
<sequence>MFAETSIGISLQDAGSSHEEYRHTVQDIGKFMFKRFFRPWLYNETLFNLTSTGRAHNKYLNILHSFTRKVSSRKHVIYVFRRSDYCVNKK</sequence>
<evidence type="ECO:0000313" key="1">
    <source>
        <dbReference type="Proteomes" id="UP000515204"/>
    </source>
</evidence>
<keyword evidence="1" id="KW-1185">Reference proteome</keyword>
<accession>A0A6P3YCQ7</accession>
<reference evidence="2" key="1">
    <citation type="submission" date="2025-08" db="UniProtKB">
        <authorList>
            <consortium name="RefSeq"/>
        </authorList>
    </citation>
    <scope>IDENTIFICATION</scope>
</reference>
<dbReference type="RefSeq" id="XP_014487729.1">
    <property type="nucleotide sequence ID" value="XM_014632243.1"/>
</dbReference>
<organism evidence="1 2">
    <name type="scientific">Dinoponera quadriceps</name>
    <name type="common">South American ant</name>
    <dbReference type="NCBI Taxonomy" id="609295"/>
    <lineage>
        <taxon>Eukaryota</taxon>
        <taxon>Metazoa</taxon>
        <taxon>Ecdysozoa</taxon>
        <taxon>Arthropoda</taxon>
        <taxon>Hexapoda</taxon>
        <taxon>Insecta</taxon>
        <taxon>Pterygota</taxon>
        <taxon>Neoptera</taxon>
        <taxon>Endopterygota</taxon>
        <taxon>Hymenoptera</taxon>
        <taxon>Apocrita</taxon>
        <taxon>Aculeata</taxon>
        <taxon>Formicoidea</taxon>
        <taxon>Formicidae</taxon>
        <taxon>Ponerinae</taxon>
        <taxon>Ponerini</taxon>
        <taxon>Dinoponera</taxon>
    </lineage>
</organism>